<dbReference type="EMBL" id="BKCJ011368953">
    <property type="protein sequence ID" value="GFD26464.1"/>
    <property type="molecule type" value="Genomic_DNA"/>
</dbReference>
<feature type="non-terminal residue" evidence="2">
    <location>
        <position position="1"/>
    </location>
</feature>
<accession>A0A699V2K1</accession>
<sequence>KEANFDQDEFNTSPDLSSSDDATKQIKLKDVLKLVQDVGIDLMDLDSLKDNQPFMVQDEEEEKVHA</sequence>
<comment type="caution">
    <text evidence="2">The sequence shown here is derived from an EMBL/GenBank/DDBJ whole genome shotgun (WGS) entry which is preliminary data.</text>
</comment>
<dbReference type="AlphaFoldDB" id="A0A699V2K1"/>
<feature type="compositionally biased region" description="Polar residues" evidence="1">
    <location>
        <begin position="10"/>
        <end position="20"/>
    </location>
</feature>
<proteinExistence type="predicted"/>
<evidence type="ECO:0000313" key="2">
    <source>
        <dbReference type="EMBL" id="GFD26464.1"/>
    </source>
</evidence>
<name>A0A699V2K1_TANCI</name>
<organism evidence="2">
    <name type="scientific">Tanacetum cinerariifolium</name>
    <name type="common">Dalmatian daisy</name>
    <name type="synonym">Chrysanthemum cinerariifolium</name>
    <dbReference type="NCBI Taxonomy" id="118510"/>
    <lineage>
        <taxon>Eukaryota</taxon>
        <taxon>Viridiplantae</taxon>
        <taxon>Streptophyta</taxon>
        <taxon>Embryophyta</taxon>
        <taxon>Tracheophyta</taxon>
        <taxon>Spermatophyta</taxon>
        <taxon>Magnoliopsida</taxon>
        <taxon>eudicotyledons</taxon>
        <taxon>Gunneridae</taxon>
        <taxon>Pentapetalae</taxon>
        <taxon>asterids</taxon>
        <taxon>campanulids</taxon>
        <taxon>Asterales</taxon>
        <taxon>Asteraceae</taxon>
        <taxon>Asteroideae</taxon>
        <taxon>Anthemideae</taxon>
        <taxon>Anthemidinae</taxon>
        <taxon>Tanacetum</taxon>
    </lineage>
</organism>
<evidence type="ECO:0000256" key="1">
    <source>
        <dbReference type="SAM" id="MobiDB-lite"/>
    </source>
</evidence>
<gene>
    <name evidence="2" type="ORF">Tci_898433</name>
</gene>
<protein>
    <submittedName>
        <fullName evidence="2">Uncharacterized protein</fullName>
    </submittedName>
</protein>
<reference evidence="2" key="1">
    <citation type="journal article" date="2019" name="Sci. Rep.">
        <title>Draft genome of Tanacetum cinerariifolium, the natural source of mosquito coil.</title>
        <authorList>
            <person name="Yamashiro T."/>
            <person name="Shiraishi A."/>
            <person name="Satake H."/>
            <person name="Nakayama K."/>
        </authorList>
    </citation>
    <scope>NUCLEOTIDE SEQUENCE</scope>
</reference>
<feature type="region of interest" description="Disordered" evidence="1">
    <location>
        <begin position="1"/>
        <end position="22"/>
    </location>
</feature>